<keyword evidence="3" id="KW-1185">Reference proteome</keyword>
<dbReference type="EMBL" id="BFAG01000002">
    <property type="protein sequence ID" value="GBF04598.1"/>
    <property type="molecule type" value="Genomic_DNA"/>
</dbReference>
<evidence type="ECO:0000256" key="1">
    <source>
        <dbReference type="SAM" id="Phobius"/>
    </source>
</evidence>
<dbReference type="Proteomes" id="UP000236569">
    <property type="component" value="Unassembled WGS sequence"/>
</dbReference>
<feature type="transmembrane region" description="Helical" evidence="1">
    <location>
        <begin position="64"/>
        <end position="82"/>
    </location>
</feature>
<organism evidence="2 3">
    <name type="scientific">Deinococcus aerius</name>
    <dbReference type="NCBI Taxonomy" id="200253"/>
    <lineage>
        <taxon>Bacteria</taxon>
        <taxon>Thermotogati</taxon>
        <taxon>Deinococcota</taxon>
        <taxon>Deinococci</taxon>
        <taxon>Deinococcales</taxon>
        <taxon>Deinococcaceae</taxon>
        <taxon>Deinococcus</taxon>
    </lineage>
</organism>
<evidence type="ECO:0000313" key="2">
    <source>
        <dbReference type="EMBL" id="GBF04598.1"/>
    </source>
</evidence>
<protein>
    <submittedName>
        <fullName evidence="2">Uncharacterized protein</fullName>
    </submittedName>
</protein>
<keyword evidence="1" id="KW-0812">Transmembrane</keyword>
<keyword evidence="1" id="KW-1133">Transmembrane helix</keyword>
<dbReference type="OrthoDB" id="9944787at2"/>
<proteinExistence type="predicted"/>
<dbReference type="RefSeq" id="WP_103128094.1">
    <property type="nucleotide sequence ID" value="NZ_BFAG01000002.1"/>
</dbReference>
<reference evidence="3" key="1">
    <citation type="submission" date="2018-01" db="EMBL/GenBank/DDBJ databases">
        <title>Draft Genome Sequence of the Radioresistant Bacterium Deinococcus aerius TR0125, Isolated from the Higher Atmosphere above Japan.</title>
        <authorList>
            <person name="Satoh K."/>
            <person name="Arai H."/>
            <person name="Sanzen T."/>
            <person name="Kawaguchi Y."/>
            <person name="Hayashi H."/>
            <person name="Yokobori S."/>
            <person name="Yamagishi A."/>
            <person name="Oono Y."/>
            <person name="Narumi I."/>
        </authorList>
    </citation>
    <scope>NUCLEOTIDE SEQUENCE [LARGE SCALE GENOMIC DNA]</scope>
    <source>
        <strain evidence="3">TR0125</strain>
    </source>
</reference>
<gene>
    <name evidence="2" type="ORF">DAERI_020195</name>
</gene>
<evidence type="ECO:0000313" key="3">
    <source>
        <dbReference type="Proteomes" id="UP000236569"/>
    </source>
</evidence>
<keyword evidence="1" id="KW-0472">Membrane</keyword>
<name>A0A2I9DF09_9DEIO</name>
<comment type="caution">
    <text evidence="2">The sequence shown here is derived from an EMBL/GenBank/DDBJ whole genome shotgun (WGS) entry which is preliminary data.</text>
</comment>
<feature type="transmembrane region" description="Helical" evidence="1">
    <location>
        <begin position="32"/>
        <end position="52"/>
    </location>
</feature>
<accession>A0A2I9DF09</accession>
<sequence length="83" mass="9252">MKRRRQADLLVQANGLTDVALAVATFRHQHVALGLAYGGLGLVWLLSAVRQWRWHPRPADLRRLAVGLGLALLLLLAELLSFF</sequence>
<dbReference type="AlphaFoldDB" id="A0A2I9DF09"/>